<dbReference type="EMBL" id="JANJYI010000007">
    <property type="protein sequence ID" value="KAK2641609.1"/>
    <property type="molecule type" value="Genomic_DNA"/>
</dbReference>
<dbReference type="InterPro" id="IPR055298">
    <property type="entry name" value="AtLOH3-like"/>
</dbReference>
<reference evidence="2" key="1">
    <citation type="journal article" date="2023" name="Plant J.">
        <title>Genome sequences and population genomics provide insights into the demographic history, inbreeding, and mutation load of two 'living fossil' tree species of Dipteronia.</title>
        <authorList>
            <person name="Feng Y."/>
            <person name="Comes H.P."/>
            <person name="Chen J."/>
            <person name="Zhu S."/>
            <person name="Lu R."/>
            <person name="Zhang X."/>
            <person name="Li P."/>
            <person name="Qiu J."/>
            <person name="Olsen K.M."/>
            <person name="Qiu Y."/>
        </authorList>
    </citation>
    <scope>NUCLEOTIDE SEQUENCE</scope>
    <source>
        <strain evidence="2">KIB01</strain>
    </source>
</reference>
<gene>
    <name evidence="2" type="ORF">Ddye_023372</name>
</gene>
<proteinExistence type="predicted"/>
<dbReference type="Pfam" id="PF05699">
    <property type="entry name" value="Dimer_Tnp_hAT"/>
    <property type="match status" value="1"/>
</dbReference>
<evidence type="ECO:0000259" key="1">
    <source>
        <dbReference type="Pfam" id="PF05699"/>
    </source>
</evidence>
<dbReference type="GO" id="GO:0046983">
    <property type="term" value="F:protein dimerization activity"/>
    <property type="evidence" value="ECO:0007669"/>
    <property type="project" value="InterPro"/>
</dbReference>
<comment type="caution">
    <text evidence="2">The sequence shown here is derived from an EMBL/GenBank/DDBJ whole genome shotgun (WGS) entry which is preliminary data.</text>
</comment>
<dbReference type="PANTHER" id="PTHR11697">
    <property type="entry name" value="GENERAL TRANSCRIPTION FACTOR 2-RELATED ZINC FINGER PROTEIN"/>
    <property type="match status" value="1"/>
</dbReference>
<dbReference type="Proteomes" id="UP001280121">
    <property type="component" value="Unassembled WGS sequence"/>
</dbReference>
<feature type="domain" description="HAT C-terminal dimerisation" evidence="1">
    <location>
        <begin position="106"/>
        <end position="164"/>
    </location>
</feature>
<dbReference type="InterPro" id="IPR012337">
    <property type="entry name" value="RNaseH-like_sf"/>
</dbReference>
<evidence type="ECO:0000313" key="3">
    <source>
        <dbReference type="Proteomes" id="UP001280121"/>
    </source>
</evidence>
<keyword evidence="3" id="KW-1185">Reference proteome</keyword>
<name>A0AAD9WS24_9ROSI</name>
<dbReference type="InterPro" id="IPR008906">
    <property type="entry name" value="HATC_C_dom"/>
</dbReference>
<dbReference type="PANTHER" id="PTHR11697:SF230">
    <property type="entry name" value="ZINC FINGER, MYM DOMAIN CONTAINING 1"/>
    <property type="match status" value="1"/>
</dbReference>
<protein>
    <recommendedName>
        <fullName evidence="1">HAT C-terminal dimerisation domain-containing protein</fullName>
    </recommendedName>
</protein>
<accession>A0AAD9WS24</accession>
<sequence length="197" mass="22650">MVASGELKTGRGANQIRVLQQAVATRWSSHFNSVIRLIEMFDATSCVIENIENELKQYTGRDFSGSEIGTLRRQLEHYELNVPNDSKFQNISSLSELCHRLFETKMSEHFHLIDRLIRLVLIIPVSTTTTERAFSAMKLIKTTLHNKMEDEFLASCMMIYIEREFSDTIDPDMIIDEFCVMGPRRVSLKQNSDALVL</sequence>
<dbReference type="SUPFAM" id="SSF53098">
    <property type="entry name" value="Ribonuclease H-like"/>
    <property type="match status" value="1"/>
</dbReference>
<organism evidence="2 3">
    <name type="scientific">Dipteronia dyeriana</name>
    <dbReference type="NCBI Taxonomy" id="168575"/>
    <lineage>
        <taxon>Eukaryota</taxon>
        <taxon>Viridiplantae</taxon>
        <taxon>Streptophyta</taxon>
        <taxon>Embryophyta</taxon>
        <taxon>Tracheophyta</taxon>
        <taxon>Spermatophyta</taxon>
        <taxon>Magnoliopsida</taxon>
        <taxon>eudicotyledons</taxon>
        <taxon>Gunneridae</taxon>
        <taxon>Pentapetalae</taxon>
        <taxon>rosids</taxon>
        <taxon>malvids</taxon>
        <taxon>Sapindales</taxon>
        <taxon>Sapindaceae</taxon>
        <taxon>Hippocastanoideae</taxon>
        <taxon>Acereae</taxon>
        <taxon>Dipteronia</taxon>
    </lineage>
</organism>
<evidence type="ECO:0000313" key="2">
    <source>
        <dbReference type="EMBL" id="KAK2641609.1"/>
    </source>
</evidence>
<dbReference type="AlphaFoldDB" id="A0AAD9WS24"/>